<dbReference type="AlphaFoldDB" id="A0A2P2PAA8"/>
<accession>A0A2P2PAA8</accession>
<evidence type="ECO:0000313" key="1">
    <source>
        <dbReference type="EMBL" id="MBX51639.1"/>
    </source>
</evidence>
<dbReference type="EMBL" id="GGEC01071155">
    <property type="protein sequence ID" value="MBX51639.1"/>
    <property type="molecule type" value="Transcribed_RNA"/>
</dbReference>
<sequence length="20" mass="2136">MGATKGCFCNFTVTLSTIKL</sequence>
<name>A0A2P2PAA8_RHIMU</name>
<reference evidence="1" key="1">
    <citation type="submission" date="2018-02" db="EMBL/GenBank/DDBJ databases">
        <title>Rhizophora mucronata_Transcriptome.</title>
        <authorList>
            <person name="Meera S.P."/>
            <person name="Sreeshan A."/>
            <person name="Augustine A."/>
        </authorList>
    </citation>
    <scope>NUCLEOTIDE SEQUENCE</scope>
    <source>
        <tissue evidence="1">Leaf</tissue>
    </source>
</reference>
<organism evidence="1">
    <name type="scientific">Rhizophora mucronata</name>
    <name type="common">Asiatic mangrove</name>
    <dbReference type="NCBI Taxonomy" id="61149"/>
    <lineage>
        <taxon>Eukaryota</taxon>
        <taxon>Viridiplantae</taxon>
        <taxon>Streptophyta</taxon>
        <taxon>Embryophyta</taxon>
        <taxon>Tracheophyta</taxon>
        <taxon>Spermatophyta</taxon>
        <taxon>Magnoliopsida</taxon>
        <taxon>eudicotyledons</taxon>
        <taxon>Gunneridae</taxon>
        <taxon>Pentapetalae</taxon>
        <taxon>rosids</taxon>
        <taxon>fabids</taxon>
        <taxon>Malpighiales</taxon>
        <taxon>Rhizophoraceae</taxon>
        <taxon>Rhizophora</taxon>
    </lineage>
</organism>
<protein>
    <submittedName>
        <fullName evidence="1">Uncharacterized protein</fullName>
    </submittedName>
</protein>
<proteinExistence type="predicted"/>